<comment type="pathway">
    <text evidence="1">One-carbon metabolism; tetrahydrofolate interconversion.</text>
</comment>
<keyword evidence="8" id="KW-0511">Multifunctional enzyme</keyword>
<organism evidence="11 12">
    <name type="scientific">Candidatus Buchananbacteria bacterium RIFCSPHIGHO2_02_FULL_56_16</name>
    <dbReference type="NCBI Taxonomy" id="1797542"/>
    <lineage>
        <taxon>Bacteria</taxon>
        <taxon>Candidatus Buchananiibacteriota</taxon>
    </lineage>
</organism>
<dbReference type="SUPFAM" id="SSF53223">
    <property type="entry name" value="Aminoacid dehydrogenase-like, N-terminal domain"/>
    <property type="match status" value="1"/>
</dbReference>
<evidence type="ECO:0000256" key="1">
    <source>
        <dbReference type="ARBA" id="ARBA00004777"/>
    </source>
</evidence>
<dbReference type="STRING" id="1797542.A3J59_04595"/>
<evidence type="ECO:0000313" key="11">
    <source>
        <dbReference type="EMBL" id="OGY51476.1"/>
    </source>
</evidence>
<evidence type="ECO:0000256" key="8">
    <source>
        <dbReference type="ARBA" id="ARBA00023268"/>
    </source>
</evidence>
<proteinExistence type="predicted"/>
<keyword evidence="7" id="KW-0028">Amino-acid biosynthesis</keyword>
<feature type="domain" description="Tetrahydrofolate dehydrogenase/cyclohydrolase NAD(P)-binding" evidence="10">
    <location>
        <begin position="139"/>
        <end position="276"/>
    </location>
</feature>
<gene>
    <name evidence="11" type="ORF">A3J59_04595</name>
</gene>
<dbReference type="GO" id="GO:0004488">
    <property type="term" value="F:methylenetetrahydrofolate dehydrogenase (NADP+) activity"/>
    <property type="evidence" value="ECO:0007669"/>
    <property type="project" value="InterPro"/>
</dbReference>
<protein>
    <recommendedName>
        <fullName evidence="13">Methenyltetrahydrofolate cyclohydrolase</fullName>
    </recommendedName>
</protein>
<dbReference type="Proteomes" id="UP000177310">
    <property type="component" value="Unassembled WGS sequence"/>
</dbReference>
<evidence type="ECO:0000259" key="10">
    <source>
        <dbReference type="Pfam" id="PF02882"/>
    </source>
</evidence>
<evidence type="ECO:0000259" key="9">
    <source>
        <dbReference type="Pfam" id="PF00763"/>
    </source>
</evidence>
<evidence type="ECO:0000256" key="7">
    <source>
        <dbReference type="ARBA" id="ARBA00023167"/>
    </source>
</evidence>
<name>A0A1G1YI28_9BACT</name>
<keyword evidence="4" id="KW-0378">Hydrolase</keyword>
<dbReference type="PRINTS" id="PR00085">
    <property type="entry name" value="THFDHDRGNASE"/>
</dbReference>
<dbReference type="InterPro" id="IPR046346">
    <property type="entry name" value="Aminoacid_DH-like_N_sf"/>
</dbReference>
<dbReference type="Pfam" id="PF02882">
    <property type="entry name" value="THF_DHG_CYH_C"/>
    <property type="match status" value="1"/>
</dbReference>
<dbReference type="GO" id="GO:0009086">
    <property type="term" value="P:methionine biosynthetic process"/>
    <property type="evidence" value="ECO:0007669"/>
    <property type="project" value="UniProtKB-KW"/>
</dbReference>
<keyword evidence="2" id="KW-0554">One-carbon metabolism</keyword>
<dbReference type="InterPro" id="IPR020631">
    <property type="entry name" value="THF_DH/CycHdrlase_NAD-bd_dom"/>
</dbReference>
<keyword evidence="3" id="KW-0658">Purine biosynthesis</keyword>
<evidence type="ECO:0000256" key="3">
    <source>
        <dbReference type="ARBA" id="ARBA00022755"/>
    </source>
</evidence>
<dbReference type="InterPro" id="IPR000672">
    <property type="entry name" value="THF_DH/CycHdrlase"/>
</dbReference>
<reference evidence="11 12" key="1">
    <citation type="journal article" date="2016" name="Nat. Commun.">
        <title>Thousands of microbial genomes shed light on interconnected biogeochemical processes in an aquifer system.</title>
        <authorList>
            <person name="Anantharaman K."/>
            <person name="Brown C.T."/>
            <person name="Hug L.A."/>
            <person name="Sharon I."/>
            <person name="Castelle C.J."/>
            <person name="Probst A.J."/>
            <person name="Thomas B.C."/>
            <person name="Singh A."/>
            <person name="Wilkins M.J."/>
            <person name="Karaoz U."/>
            <person name="Brodie E.L."/>
            <person name="Williams K.H."/>
            <person name="Hubbard S.S."/>
            <person name="Banfield J.F."/>
        </authorList>
    </citation>
    <scope>NUCLEOTIDE SEQUENCE [LARGE SCALE GENOMIC DNA]</scope>
</reference>
<dbReference type="Pfam" id="PF00763">
    <property type="entry name" value="THF_DHG_CYH"/>
    <property type="match status" value="1"/>
</dbReference>
<dbReference type="AlphaFoldDB" id="A0A1G1YI28"/>
<evidence type="ECO:0000256" key="4">
    <source>
        <dbReference type="ARBA" id="ARBA00022801"/>
    </source>
</evidence>
<dbReference type="GO" id="GO:0004477">
    <property type="term" value="F:methenyltetrahydrofolate cyclohydrolase activity"/>
    <property type="evidence" value="ECO:0007669"/>
    <property type="project" value="TreeGrafter"/>
</dbReference>
<dbReference type="GO" id="GO:0006164">
    <property type="term" value="P:purine nucleotide biosynthetic process"/>
    <property type="evidence" value="ECO:0007669"/>
    <property type="project" value="UniProtKB-KW"/>
</dbReference>
<dbReference type="InterPro" id="IPR036291">
    <property type="entry name" value="NAD(P)-bd_dom_sf"/>
</dbReference>
<sequence length="281" mass="30860">MITEATTARLIDGQLLADQVLAKLPRRPGLGTISVGNDLPLQYLNSKQRVAAMQTGIKLYQRQLPATAAKARLVSLIHQYNDDETIDAITVQLSPLAHFNLNYFATALRPDKDINGLHPVNVKTMIAGRQAMPMPPLLKAIDTVLKAADLTLKGKRAVIVIRNEPFREPLTWMLMHQGMAAEWVRPDDPKLAQKTSIADVLISFCSRPNAITAVMVKPGAIVIDGGMSWVGPEQWAGDVAPDVEQVASWLTPVPNGIWPLAIAMLMQNTVQLSQRRQRASQ</sequence>
<evidence type="ECO:0008006" key="13">
    <source>
        <dbReference type="Google" id="ProtNLM"/>
    </source>
</evidence>
<evidence type="ECO:0000256" key="6">
    <source>
        <dbReference type="ARBA" id="ARBA00023002"/>
    </source>
</evidence>
<dbReference type="InterPro" id="IPR020630">
    <property type="entry name" value="THF_DH/CycHdrlase_cat_dom"/>
</dbReference>
<dbReference type="PANTHER" id="PTHR48099:SF5">
    <property type="entry name" value="C-1-TETRAHYDROFOLATE SYNTHASE, CYTOPLASMIC"/>
    <property type="match status" value="1"/>
</dbReference>
<dbReference type="EMBL" id="MHIL01000018">
    <property type="protein sequence ID" value="OGY51476.1"/>
    <property type="molecule type" value="Genomic_DNA"/>
</dbReference>
<accession>A0A1G1YI28</accession>
<dbReference type="SUPFAM" id="SSF51735">
    <property type="entry name" value="NAD(P)-binding Rossmann-fold domains"/>
    <property type="match status" value="1"/>
</dbReference>
<keyword evidence="7" id="KW-0486">Methionine biosynthesis</keyword>
<evidence type="ECO:0000256" key="5">
    <source>
        <dbReference type="ARBA" id="ARBA00022857"/>
    </source>
</evidence>
<feature type="domain" description="Tetrahydrofolate dehydrogenase/cyclohydrolase catalytic" evidence="9">
    <location>
        <begin position="19"/>
        <end position="114"/>
    </location>
</feature>
<keyword evidence="6" id="KW-0560">Oxidoreductase</keyword>
<dbReference type="Gene3D" id="3.40.50.10860">
    <property type="entry name" value="Leucine Dehydrogenase, chain A, domain 1"/>
    <property type="match status" value="1"/>
</dbReference>
<dbReference type="PANTHER" id="PTHR48099">
    <property type="entry name" value="C-1-TETRAHYDROFOLATE SYNTHASE, CYTOPLASMIC-RELATED"/>
    <property type="match status" value="1"/>
</dbReference>
<dbReference type="GO" id="GO:0005829">
    <property type="term" value="C:cytosol"/>
    <property type="evidence" value="ECO:0007669"/>
    <property type="project" value="TreeGrafter"/>
</dbReference>
<keyword evidence="5" id="KW-0521">NADP</keyword>
<evidence type="ECO:0000256" key="2">
    <source>
        <dbReference type="ARBA" id="ARBA00022563"/>
    </source>
</evidence>
<comment type="caution">
    <text evidence="11">The sequence shown here is derived from an EMBL/GenBank/DDBJ whole genome shotgun (WGS) entry which is preliminary data.</text>
</comment>
<dbReference type="GO" id="GO:0035999">
    <property type="term" value="P:tetrahydrofolate interconversion"/>
    <property type="evidence" value="ECO:0007669"/>
    <property type="project" value="TreeGrafter"/>
</dbReference>
<evidence type="ECO:0000313" key="12">
    <source>
        <dbReference type="Proteomes" id="UP000177310"/>
    </source>
</evidence>
<dbReference type="Gene3D" id="3.40.50.720">
    <property type="entry name" value="NAD(P)-binding Rossmann-like Domain"/>
    <property type="match status" value="1"/>
</dbReference>